<dbReference type="Proteomes" id="UP001249851">
    <property type="component" value="Unassembled WGS sequence"/>
</dbReference>
<accession>A0AAD9QH65</accession>
<evidence type="ECO:0000313" key="1">
    <source>
        <dbReference type="EMBL" id="KAK2561268.1"/>
    </source>
</evidence>
<name>A0AAD9QH65_ACRCE</name>
<dbReference type="AlphaFoldDB" id="A0AAD9QH65"/>
<gene>
    <name evidence="1" type="ORF">P5673_015747</name>
</gene>
<protein>
    <submittedName>
        <fullName evidence="1">Uncharacterized protein</fullName>
    </submittedName>
</protein>
<reference evidence="1" key="1">
    <citation type="journal article" date="2023" name="G3 (Bethesda)">
        <title>Whole genome assembly and annotation of the endangered Caribbean coral Acropora cervicornis.</title>
        <authorList>
            <person name="Selwyn J.D."/>
            <person name="Vollmer S.V."/>
        </authorList>
    </citation>
    <scope>NUCLEOTIDE SEQUENCE</scope>
    <source>
        <strain evidence="1">K2</strain>
    </source>
</reference>
<comment type="caution">
    <text evidence="1">The sequence shown here is derived from an EMBL/GenBank/DDBJ whole genome shotgun (WGS) entry which is preliminary data.</text>
</comment>
<dbReference type="EMBL" id="JARQWQ010000033">
    <property type="protein sequence ID" value="KAK2561268.1"/>
    <property type="molecule type" value="Genomic_DNA"/>
</dbReference>
<evidence type="ECO:0000313" key="2">
    <source>
        <dbReference type="Proteomes" id="UP001249851"/>
    </source>
</evidence>
<keyword evidence="2" id="KW-1185">Reference proteome</keyword>
<proteinExistence type="predicted"/>
<organism evidence="1 2">
    <name type="scientific">Acropora cervicornis</name>
    <name type="common">Staghorn coral</name>
    <dbReference type="NCBI Taxonomy" id="6130"/>
    <lineage>
        <taxon>Eukaryota</taxon>
        <taxon>Metazoa</taxon>
        <taxon>Cnidaria</taxon>
        <taxon>Anthozoa</taxon>
        <taxon>Hexacorallia</taxon>
        <taxon>Scleractinia</taxon>
        <taxon>Astrocoeniina</taxon>
        <taxon>Acroporidae</taxon>
        <taxon>Acropora</taxon>
    </lineage>
</organism>
<reference evidence="1" key="2">
    <citation type="journal article" date="2023" name="Science">
        <title>Genomic signatures of disease resistance in endangered staghorn corals.</title>
        <authorList>
            <person name="Vollmer S.V."/>
            <person name="Selwyn J.D."/>
            <person name="Despard B.A."/>
            <person name="Roesel C.L."/>
        </authorList>
    </citation>
    <scope>NUCLEOTIDE SEQUENCE</scope>
    <source>
        <strain evidence="1">K2</strain>
    </source>
</reference>
<sequence length="99" mass="11385">MHSCYMFPTLIHGLMCCRYNKSGISAALCKRIREENSIQMSIFNLNTSRYILYHNRAIKQPLAVLCDEQRISRVRTCVCADMIAMALRRRFLLTSAGGH</sequence>